<dbReference type="EMBL" id="KD189141">
    <property type="protein sequence ID" value="EMS53885.1"/>
    <property type="molecule type" value="Genomic_DNA"/>
</dbReference>
<keyword evidence="5 12" id="KW-1133">Transmembrane helix</keyword>
<keyword evidence="4 12" id="KW-0812">Transmembrane</keyword>
<feature type="binding site" evidence="10">
    <location>
        <position position="497"/>
    </location>
    <ligand>
        <name>Mn(2+)</name>
        <dbReference type="ChEBI" id="CHEBI:29035"/>
    </ligand>
</feature>
<evidence type="ECO:0000256" key="2">
    <source>
        <dbReference type="ARBA" id="ARBA00022676"/>
    </source>
</evidence>
<dbReference type="AlphaFoldDB" id="M7ZNF2"/>
<evidence type="ECO:0000256" key="10">
    <source>
        <dbReference type="PIRSR" id="PIRSR605150-3"/>
    </source>
</evidence>
<evidence type="ECO:0000256" key="7">
    <source>
        <dbReference type="ARBA" id="ARBA00023136"/>
    </source>
</evidence>
<sequence>MDCVAATGNCPGCKEAYSAGSDTDDSVDEDDDDAISSSEERDQMPMTSVSKRFSMVHSIKMPMPSCNGNGGGKPADFDHARWLFETKGTYGYGNALWPKNEHGGGSTAGATTGFVGIEEPPNFGARCRRPLTRKTSVSQAILSPYRMLIAIRLVALGFFLAWRIRHPNPDAMWLWALSVTCEVWFAFSWLLDSLPKLCPVNRSCDLDVLADRFELPTARNPKGRSDLPGIDVFVSTADPEKEPPLVTANTILSILAADYPVEKLACYLSDDGGALLTFEALAETASFARTWVPFCRKHGVEPRCPESYFGQKRDFLKNKVRLDFVRERRKVKREYDEFKVRVNSLTEAIRRRSDAYNAGEELRARRRLQEEAVAAGGALGAAPLAETGAVKATWMSDGSQWPGTWLTGATDHARGDHAGIIQAMLAPPTSEPVLGGEPAESGALIDTTGVDIRLPMLVYVSREKRPGYDHNKKAGAMNALVRTSAIMSNGPFILNLDCDHYVHNSAALREGMCYMLDRGGDRVCYVQFPQRFEGIDPNDRYANHNLVFFDVAMRAMDGLQGPMYVGTGCIFRRTALYGFSPPRATEHHGWLGRKKIKLFLRKPTMGKKTDRESEHESMLPPIEDDDHNQLGDIESSALMPKRFGSSATFVLRWATGSVEIFFSRNNALFATRRMKLLQRVAYFNVGMYPFTSMFLIVYCVLPAVSLFTGKFIVQHLSATFLVFLLIITITLCLLALLEIKWSGITLHEWWRNEQFWVIGGTSAHPAAVLQGLLKVIAGVDISFTLTSKPGGADDGEEDTFAELYEVRWSFLMVPPVTIMMLNAVALAVGTARTLYSEFPQWSKLLGGAFFSFWVLCHLYPFAKGLLGRRGRVPTIVFVWSGLICMIVSLLWVYISPPAGARPGIGGFSFP</sequence>
<keyword evidence="2" id="KW-0328">Glycosyltransferase</keyword>
<feature type="transmembrane region" description="Helical" evidence="12">
    <location>
        <begin position="841"/>
        <end position="862"/>
    </location>
</feature>
<evidence type="ECO:0000256" key="12">
    <source>
        <dbReference type="SAM" id="Phobius"/>
    </source>
</evidence>
<feature type="transmembrane region" description="Helical" evidence="12">
    <location>
        <begin position="171"/>
        <end position="191"/>
    </location>
</feature>
<feature type="region of interest" description="Disordered" evidence="11">
    <location>
        <begin position="1"/>
        <end position="48"/>
    </location>
</feature>
<feature type="transmembrane region" description="Helical" evidence="12">
    <location>
        <begin position="681"/>
        <end position="704"/>
    </location>
</feature>
<feature type="transmembrane region" description="Helical" evidence="12">
    <location>
        <begin position="716"/>
        <end position="737"/>
    </location>
</feature>
<dbReference type="STRING" id="4572.M7ZNF2"/>
<evidence type="ECO:0000256" key="6">
    <source>
        <dbReference type="ARBA" id="ARBA00023034"/>
    </source>
</evidence>
<dbReference type="OMA" id="REAMFLW"/>
<dbReference type="InterPro" id="IPR029044">
    <property type="entry name" value="Nucleotide-diphossugar_trans"/>
</dbReference>
<dbReference type="eggNOG" id="ENOG502QQG2">
    <property type="taxonomic scope" value="Eukaryota"/>
</dbReference>
<feature type="compositionally biased region" description="Acidic residues" evidence="11">
    <location>
        <begin position="22"/>
        <end position="34"/>
    </location>
</feature>
<evidence type="ECO:0000256" key="11">
    <source>
        <dbReference type="SAM" id="MobiDB-lite"/>
    </source>
</evidence>
<keyword evidence="6" id="KW-0333">Golgi apparatus</keyword>
<dbReference type="GO" id="GO:0016760">
    <property type="term" value="F:cellulose synthase (UDP-forming) activity"/>
    <property type="evidence" value="ECO:0007669"/>
    <property type="project" value="InterPro"/>
</dbReference>
<comment type="subcellular location">
    <subcellularLocation>
        <location evidence="1">Golgi apparatus membrane</location>
        <topology evidence="1">Multi-pass membrane protein</topology>
    </subcellularLocation>
</comment>
<feature type="binding site" evidence="9">
    <location>
        <position position="472"/>
    </location>
    <ligand>
        <name>UDP-alpha-D-glucose</name>
        <dbReference type="ChEBI" id="CHEBI:58885"/>
    </ligand>
</feature>
<accession>M7ZNF2</accession>
<dbReference type="GO" id="GO:0071669">
    <property type="term" value="P:plant-type cell wall organization or biogenesis"/>
    <property type="evidence" value="ECO:0007669"/>
    <property type="project" value="UniProtKB-ARBA"/>
</dbReference>
<evidence type="ECO:0000313" key="13">
    <source>
        <dbReference type="EMBL" id="EMS53885.1"/>
    </source>
</evidence>
<dbReference type="FunFam" id="3.90.550.10:FF:000027">
    <property type="entry name" value="Cellulose synthase-like protein D4"/>
    <property type="match status" value="1"/>
</dbReference>
<dbReference type="PANTHER" id="PTHR13301">
    <property type="entry name" value="X-BOX TRANSCRIPTION FACTOR-RELATED"/>
    <property type="match status" value="1"/>
</dbReference>
<feature type="transmembrane region" description="Helical" evidence="12">
    <location>
        <begin position="874"/>
        <end position="894"/>
    </location>
</feature>
<name>M7ZNF2_TRIUA</name>
<evidence type="ECO:0000256" key="1">
    <source>
        <dbReference type="ARBA" id="ARBA00004653"/>
    </source>
</evidence>
<evidence type="ECO:0000256" key="4">
    <source>
        <dbReference type="ARBA" id="ARBA00022692"/>
    </source>
</evidence>
<feature type="binding site" evidence="9">
    <location>
        <position position="242"/>
    </location>
    <ligand>
        <name>UDP-alpha-D-glucose</name>
        <dbReference type="ChEBI" id="CHEBI:58885"/>
    </ligand>
</feature>
<evidence type="ECO:0000256" key="8">
    <source>
        <dbReference type="ARBA" id="ARBA00023316"/>
    </source>
</evidence>
<feature type="binding site" evidence="9">
    <location>
        <position position="241"/>
    </location>
    <ligand>
        <name>UDP-alpha-D-glucose</name>
        <dbReference type="ChEBI" id="CHEBI:58885"/>
    </ligand>
</feature>
<keyword evidence="3" id="KW-0808">Transferase</keyword>
<gene>
    <name evidence="13" type="ORF">TRIUR3_15876</name>
</gene>
<feature type="transmembrane region" description="Helical" evidence="12">
    <location>
        <begin position="147"/>
        <end position="165"/>
    </location>
</feature>
<evidence type="ECO:0000256" key="5">
    <source>
        <dbReference type="ARBA" id="ARBA00022989"/>
    </source>
</evidence>
<evidence type="ECO:0000256" key="9">
    <source>
        <dbReference type="PIRSR" id="PIRSR605150-2"/>
    </source>
</evidence>
<protein>
    <submittedName>
        <fullName evidence="13">Cellulose synthase-like protein D4</fullName>
    </submittedName>
</protein>
<feature type="binding site" evidence="10">
    <location>
        <position position="473"/>
    </location>
    <ligand>
        <name>Mn(2+)</name>
        <dbReference type="ChEBI" id="CHEBI:29035"/>
    </ligand>
</feature>
<dbReference type="GO" id="GO:0030244">
    <property type="term" value="P:cellulose biosynthetic process"/>
    <property type="evidence" value="ECO:0007669"/>
    <property type="project" value="InterPro"/>
</dbReference>
<feature type="transmembrane region" description="Helical" evidence="12">
    <location>
        <begin position="816"/>
        <end position="835"/>
    </location>
</feature>
<reference evidence="13" key="1">
    <citation type="journal article" date="2013" name="Nature">
        <title>Draft genome of the wheat A-genome progenitor Triticum urartu.</title>
        <authorList>
            <person name="Ling H.Q."/>
            <person name="Zhao S."/>
            <person name="Liu D."/>
            <person name="Wang J."/>
            <person name="Sun H."/>
            <person name="Zhang C."/>
            <person name="Fan H."/>
            <person name="Li D."/>
            <person name="Dong L."/>
            <person name="Tao Y."/>
            <person name="Gao C."/>
            <person name="Wu H."/>
            <person name="Li Y."/>
            <person name="Cui Y."/>
            <person name="Guo X."/>
            <person name="Zheng S."/>
            <person name="Wang B."/>
            <person name="Yu K."/>
            <person name="Liang Q."/>
            <person name="Yang W."/>
            <person name="Lou X."/>
            <person name="Chen J."/>
            <person name="Feng M."/>
            <person name="Jian J."/>
            <person name="Zhang X."/>
            <person name="Luo G."/>
            <person name="Jiang Y."/>
            <person name="Liu J."/>
            <person name="Wang Z."/>
            <person name="Sha Y."/>
            <person name="Zhang B."/>
            <person name="Wu H."/>
            <person name="Tang D."/>
            <person name="Shen Q."/>
            <person name="Xue P."/>
            <person name="Zou S."/>
            <person name="Wang X."/>
            <person name="Liu X."/>
            <person name="Wang F."/>
            <person name="Yang Y."/>
            <person name="An X."/>
            <person name="Dong Z."/>
            <person name="Zhang K."/>
            <person name="Zhang X."/>
            <person name="Luo M.C."/>
            <person name="Dvorak J."/>
            <person name="Tong Y."/>
            <person name="Wang J."/>
            <person name="Yang H."/>
            <person name="Li Z."/>
            <person name="Wang D."/>
            <person name="Zhang A."/>
            <person name="Wang J."/>
        </authorList>
    </citation>
    <scope>NUCLEOTIDE SEQUENCE</scope>
</reference>
<keyword evidence="7 12" id="KW-0472">Membrane</keyword>
<dbReference type="InterPro" id="IPR005150">
    <property type="entry name" value="Cellulose_synth"/>
</dbReference>
<keyword evidence="8" id="KW-0961">Cell wall biogenesis/degradation</keyword>
<dbReference type="SUPFAM" id="SSF53448">
    <property type="entry name" value="Nucleotide-diphospho-sugar transferases"/>
    <property type="match status" value="1"/>
</dbReference>
<evidence type="ECO:0000256" key="3">
    <source>
        <dbReference type="ARBA" id="ARBA00022679"/>
    </source>
</evidence>
<proteinExistence type="predicted"/>
<dbReference type="GO" id="GO:0000139">
    <property type="term" value="C:Golgi membrane"/>
    <property type="evidence" value="ECO:0007669"/>
    <property type="project" value="UniProtKB-SubCell"/>
</dbReference>
<organism evidence="13">
    <name type="scientific">Triticum urartu</name>
    <name type="common">Red wild einkorn</name>
    <name type="synonym">Crithodium urartu</name>
    <dbReference type="NCBI Taxonomy" id="4572"/>
    <lineage>
        <taxon>Eukaryota</taxon>
        <taxon>Viridiplantae</taxon>
        <taxon>Streptophyta</taxon>
        <taxon>Embryophyta</taxon>
        <taxon>Tracheophyta</taxon>
        <taxon>Spermatophyta</taxon>
        <taxon>Magnoliopsida</taxon>
        <taxon>Liliopsida</taxon>
        <taxon>Poales</taxon>
        <taxon>Poaceae</taxon>
        <taxon>BOP clade</taxon>
        <taxon>Pooideae</taxon>
        <taxon>Triticodae</taxon>
        <taxon>Triticeae</taxon>
        <taxon>Triticinae</taxon>
        <taxon>Triticum</taxon>
    </lineage>
</organism>
<feature type="binding site" evidence="9">
    <location>
        <position position="271"/>
    </location>
    <ligand>
        <name>UDP-alpha-D-glucose</name>
        <dbReference type="ChEBI" id="CHEBI:58885"/>
    </ligand>
</feature>
<feature type="binding site" evidence="9">
    <location>
        <position position="235"/>
    </location>
    <ligand>
        <name>UDP-alpha-D-glucose</name>
        <dbReference type="ChEBI" id="CHEBI:58885"/>
    </ligand>
</feature>
<dbReference type="Gene3D" id="3.90.550.10">
    <property type="entry name" value="Spore Coat Polysaccharide Biosynthesis Protein SpsA, Chain A"/>
    <property type="match status" value="1"/>
</dbReference>
<dbReference type="Pfam" id="PF03552">
    <property type="entry name" value="Cellulose_synt"/>
    <property type="match status" value="1"/>
</dbReference>
<dbReference type="GO" id="GO:0071555">
    <property type="term" value="P:cell wall organization"/>
    <property type="evidence" value="ECO:0007669"/>
    <property type="project" value="UniProtKB-KW"/>
</dbReference>